<dbReference type="InterPro" id="IPR008286">
    <property type="entry name" value="Prn/Lys/Arg_de-COase_C"/>
</dbReference>
<evidence type="ECO:0000256" key="4">
    <source>
        <dbReference type="ARBA" id="ARBA00022898"/>
    </source>
</evidence>
<organism evidence="8 9">
    <name type="scientific">Virgibacillus halodenitrificans</name>
    <name type="common">Bacillus halodenitrificans</name>
    <dbReference type="NCBI Taxonomy" id="1482"/>
    <lineage>
        <taxon>Bacteria</taxon>
        <taxon>Bacillati</taxon>
        <taxon>Bacillota</taxon>
        <taxon>Bacilli</taxon>
        <taxon>Bacillales</taxon>
        <taxon>Bacillaceae</taxon>
        <taxon>Virgibacillus</taxon>
    </lineage>
</organism>
<keyword evidence="5" id="KW-0456">Lyase</keyword>
<dbReference type="SUPFAM" id="SSF53383">
    <property type="entry name" value="PLP-dependent transferases"/>
    <property type="match status" value="1"/>
</dbReference>
<name>A0AAC9IWF6_VIRHA</name>
<evidence type="ECO:0000313" key="8">
    <source>
        <dbReference type="EMBL" id="APC46728.1"/>
    </source>
</evidence>
<dbReference type="AlphaFoldDB" id="A0AAC9IWF6"/>
<dbReference type="InterPro" id="IPR015424">
    <property type="entry name" value="PyrdxlP-dep_Trfase"/>
</dbReference>
<dbReference type="GO" id="GO:0016831">
    <property type="term" value="F:carboxy-lyase activity"/>
    <property type="evidence" value="ECO:0007669"/>
    <property type="project" value="UniProtKB-KW"/>
</dbReference>
<dbReference type="SUPFAM" id="SSF55904">
    <property type="entry name" value="Ornithine decarboxylase C-terminal domain"/>
    <property type="match status" value="1"/>
</dbReference>
<feature type="domain" description="Orn/Lys/Arg decarboxylase C-terminal" evidence="7">
    <location>
        <begin position="380"/>
        <end position="446"/>
    </location>
</feature>
<reference evidence="8 9" key="1">
    <citation type="submission" date="2016-11" db="EMBL/GenBank/DDBJ databases">
        <title>Complete genome sequencing of Virgibacillus halodenitrificans PDB-F2.</title>
        <authorList>
            <person name="Sun Z."/>
            <person name="Zhou Y."/>
            <person name="Li H."/>
        </authorList>
    </citation>
    <scope>NUCLEOTIDE SEQUENCE [LARGE SCALE GENOMIC DNA]</scope>
    <source>
        <strain evidence="8 9">PDB-F2</strain>
    </source>
</reference>
<dbReference type="InterPro" id="IPR015421">
    <property type="entry name" value="PyrdxlP-dep_Trfase_major"/>
</dbReference>
<dbReference type="PANTHER" id="PTHR43277">
    <property type="entry name" value="ARGININE DECARBOXYLASE"/>
    <property type="match status" value="1"/>
</dbReference>
<evidence type="ECO:0000259" key="7">
    <source>
        <dbReference type="Pfam" id="PF03711"/>
    </source>
</evidence>
<evidence type="ECO:0000256" key="1">
    <source>
        <dbReference type="ARBA" id="ARBA00001933"/>
    </source>
</evidence>
<keyword evidence="4" id="KW-0663">Pyridoxal phosphate</keyword>
<comment type="cofactor">
    <cofactor evidence="1">
        <name>pyridoxal 5'-phosphate</name>
        <dbReference type="ChEBI" id="CHEBI:597326"/>
    </cofactor>
</comment>
<accession>A0AAC9IWF6</accession>
<dbReference type="EMBL" id="CP017962">
    <property type="protein sequence ID" value="APC46728.1"/>
    <property type="molecule type" value="Genomic_DNA"/>
</dbReference>
<dbReference type="Proteomes" id="UP000182945">
    <property type="component" value="Chromosome"/>
</dbReference>
<evidence type="ECO:0000259" key="6">
    <source>
        <dbReference type="Pfam" id="PF01276"/>
    </source>
</evidence>
<dbReference type="InterPro" id="IPR000310">
    <property type="entry name" value="Orn/Lys/Arg_deCO2ase_major_dom"/>
</dbReference>
<keyword evidence="3" id="KW-0210">Decarboxylase</keyword>
<dbReference type="Gene3D" id="3.40.640.10">
    <property type="entry name" value="Type I PLP-dependent aspartate aminotransferase-like (Major domain)"/>
    <property type="match status" value="1"/>
</dbReference>
<dbReference type="InterPro" id="IPR036633">
    <property type="entry name" value="Prn/Lys/Arg_de-COase_C_sf"/>
</dbReference>
<proteinExistence type="inferred from homology"/>
<evidence type="ECO:0000256" key="5">
    <source>
        <dbReference type="ARBA" id="ARBA00023239"/>
    </source>
</evidence>
<gene>
    <name evidence="8" type="ORF">BME96_00225</name>
</gene>
<dbReference type="KEGG" id="vhl:BME96_00225"/>
<dbReference type="InterPro" id="IPR052357">
    <property type="entry name" value="Orn_Lys_Arg_decarboxylase-I"/>
</dbReference>
<dbReference type="Gene3D" id="3.90.105.10">
    <property type="entry name" value="Molybdopterin biosynthesis moea protein, domain 2"/>
    <property type="match status" value="1"/>
</dbReference>
<evidence type="ECO:0000313" key="9">
    <source>
        <dbReference type="Proteomes" id="UP000182945"/>
    </source>
</evidence>
<dbReference type="RefSeq" id="WP_071647997.1">
    <property type="nucleotide sequence ID" value="NZ_CP017962.1"/>
</dbReference>
<dbReference type="Pfam" id="PF03711">
    <property type="entry name" value="OKR_DC_1_C"/>
    <property type="match status" value="1"/>
</dbReference>
<protein>
    <submittedName>
        <fullName evidence="8">Lysine decarboxylase</fullName>
    </submittedName>
</protein>
<dbReference type="GeneID" id="71512804"/>
<evidence type="ECO:0000256" key="3">
    <source>
        <dbReference type="ARBA" id="ARBA00022793"/>
    </source>
</evidence>
<comment type="similarity">
    <text evidence="2">Belongs to the Orn/Lys/Arg decarboxylase class-I family.</text>
</comment>
<dbReference type="PANTHER" id="PTHR43277:SF3">
    <property type="entry name" value="DECARBOXYLASE, PUTATIVE-RELATED"/>
    <property type="match status" value="1"/>
</dbReference>
<feature type="domain" description="Orn/Lys/Arg decarboxylases family 1 pyridoxal-P attachment site" evidence="6">
    <location>
        <begin position="6"/>
        <end position="306"/>
    </location>
</feature>
<dbReference type="CDD" id="cd00615">
    <property type="entry name" value="Orn_deC_like"/>
    <property type="match status" value="1"/>
</dbReference>
<sequence>MDHRKTPIYQALINHAKQRPLSFHVPGHKNGEIFPEFAKDYFHPLLHMDLTELSGLDDLHAPNGIIAEAEELAANFFQANNTFFLVGGSTVGNLAMILATCSSGERVIVQRNSHKSIMNGVELSGACPIFINPEYDEELERYTHPSVATLQKAIHTYPDAKAVLLTYPDYYGNTYDLQAMIEEAHAYNIPVLVDEAHGVHFSIGRPFPPSALELGADVVVQSAHKMAPAMTMSSYLHMRTERVSEQSIAHYLQALQSSSPSYPMMASLDLARFFLATVTTEDKVMIIEKSAEVEQLLNESDYWLVRRGQDPLKLTLHVKQFASANEIAKLFESEGIYPELVTHNQLLLVLGLKPFEPINRLKKAVKRINDQLKNSHKHDTIELTTLFPEKIEELALSYSEMKQYSSKKVSYKKALGYIAAEAVIPYPPGIPLILKGQRITGNQISAIEKLAKQGVKIQLRDQSGIRIFTGIDEGEETT</sequence>
<dbReference type="Pfam" id="PF01276">
    <property type="entry name" value="OKR_DC_1"/>
    <property type="match status" value="1"/>
</dbReference>
<evidence type="ECO:0000256" key="2">
    <source>
        <dbReference type="ARBA" id="ARBA00010671"/>
    </source>
</evidence>